<comment type="caution">
    <text evidence="1">The sequence shown here is derived from an EMBL/GenBank/DDBJ whole genome shotgun (WGS) entry which is preliminary data.</text>
</comment>
<dbReference type="RefSeq" id="WP_188692472.1">
    <property type="nucleotide sequence ID" value="NZ_BMLS01000002.1"/>
</dbReference>
<dbReference type="InterPro" id="IPR012675">
    <property type="entry name" value="Beta-grasp_dom_sf"/>
</dbReference>
<keyword evidence="2" id="KW-1185">Reference proteome</keyword>
<dbReference type="CDD" id="cd00565">
    <property type="entry name" value="Ubl_ThiS"/>
    <property type="match status" value="1"/>
</dbReference>
<reference evidence="1" key="1">
    <citation type="journal article" date="2014" name="Int. J. Syst. Evol. Microbiol.">
        <title>Complete genome sequence of Corynebacterium casei LMG S-19264T (=DSM 44701T), isolated from a smear-ripened cheese.</title>
        <authorList>
            <consortium name="US DOE Joint Genome Institute (JGI-PGF)"/>
            <person name="Walter F."/>
            <person name="Albersmeier A."/>
            <person name="Kalinowski J."/>
            <person name="Ruckert C."/>
        </authorList>
    </citation>
    <scope>NUCLEOTIDE SEQUENCE</scope>
    <source>
        <strain evidence="1">CGMCC 1.7086</strain>
    </source>
</reference>
<reference evidence="1" key="2">
    <citation type="submission" date="2020-09" db="EMBL/GenBank/DDBJ databases">
        <authorList>
            <person name="Sun Q."/>
            <person name="Zhou Y."/>
        </authorList>
    </citation>
    <scope>NUCLEOTIDE SEQUENCE</scope>
    <source>
        <strain evidence="1">CGMCC 1.7086</strain>
    </source>
</reference>
<evidence type="ECO:0000313" key="1">
    <source>
        <dbReference type="EMBL" id="GGO67637.1"/>
    </source>
</evidence>
<dbReference type="Gene3D" id="3.10.20.30">
    <property type="match status" value="1"/>
</dbReference>
<dbReference type="EMBL" id="BMLS01000002">
    <property type="protein sequence ID" value="GGO67637.1"/>
    <property type="molecule type" value="Genomic_DNA"/>
</dbReference>
<name>A0A917YVA1_9ALTE</name>
<dbReference type="Proteomes" id="UP000606935">
    <property type="component" value="Unassembled WGS sequence"/>
</dbReference>
<sequence>MQLIINDTPQQFAQGLTVSELLEALKQPALGVAVAVNAQVVSKSQWSQTRLQDADRITLFKVVAGG</sequence>
<dbReference type="Pfam" id="PF02597">
    <property type="entry name" value="ThiS"/>
    <property type="match status" value="1"/>
</dbReference>
<gene>
    <name evidence="1" type="ORF">GCM10010982_14570</name>
</gene>
<dbReference type="NCBIfam" id="TIGR01683">
    <property type="entry name" value="thiS"/>
    <property type="match status" value="1"/>
</dbReference>
<dbReference type="InterPro" id="IPR003749">
    <property type="entry name" value="ThiS/MoaD-like"/>
</dbReference>
<protein>
    <recommendedName>
        <fullName evidence="3">Sulfur carrier protein ThiS</fullName>
    </recommendedName>
</protein>
<dbReference type="SUPFAM" id="SSF54285">
    <property type="entry name" value="MoaD/ThiS"/>
    <property type="match status" value="1"/>
</dbReference>
<dbReference type="InterPro" id="IPR010035">
    <property type="entry name" value="Thi_S"/>
</dbReference>
<organism evidence="1 2">
    <name type="scientific">Bowmanella pacifica</name>
    <dbReference type="NCBI Taxonomy" id="502051"/>
    <lineage>
        <taxon>Bacteria</taxon>
        <taxon>Pseudomonadati</taxon>
        <taxon>Pseudomonadota</taxon>
        <taxon>Gammaproteobacteria</taxon>
        <taxon>Alteromonadales</taxon>
        <taxon>Alteromonadaceae</taxon>
        <taxon>Bowmanella</taxon>
    </lineage>
</organism>
<dbReference type="PANTHER" id="PTHR34472:SF1">
    <property type="entry name" value="SULFUR CARRIER PROTEIN THIS"/>
    <property type="match status" value="1"/>
</dbReference>
<evidence type="ECO:0000313" key="2">
    <source>
        <dbReference type="Proteomes" id="UP000606935"/>
    </source>
</evidence>
<dbReference type="PANTHER" id="PTHR34472">
    <property type="entry name" value="SULFUR CARRIER PROTEIN THIS"/>
    <property type="match status" value="1"/>
</dbReference>
<dbReference type="InterPro" id="IPR016155">
    <property type="entry name" value="Mopterin_synth/thiamin_S_b"/>
</dbReference>
<accession>A0A917YVA1</accession>
<proteinExistence type="predicted"/>
<evidence type="ECO:0008006" key="3">
    <source>
        <dbReference type="Google" id="ProtNLM"/>
    </source>
</evidence>
<dbReference type="AlphaFoldDB" id="A0A917YVA1"/>